<dbReference type="GO" id="GO:0070204">
    <property type="term" value="F:2-succinyl-5-enolpyruvyl-6-hydroxy-3-cyclohexene-1-carboxylic-acid synthase activity"/>
    <property type="evidence" value="ECO:0007669"/>
    <property type="project" value="UniProtKB-UniRule"/>
</dbReference>
<dbReference type="PIRSF" id="PIRSF004983">
    <property type="entry name" value="MenD"/>
    <property type="match status" value="1"/>
</dbReference>
<dbReference type="EMBL" id="JAGYPN010000001">
    <property type="protein sequence ID" value="MBS4222849.1"/>
    <property type="molecule type" value="Genomic_DNA"/>
</dbReference>
<dbReference type="Pfam" id="PF02776">
    <property type="entry name" value="TPP_enzyme_N"/>
    <property type="match status" value="1"/>
</dbReference>
<accession>A0A942UTX6</accession>
<keyword evidence="12" id="KW-1185">Reference proteome</keyword>
<dbReference type="GO" id="GO:0009234">
    <property type="term" value="P:menaquinone biosynthetic process"/>
    <property type="evidence" value="ECO:0007669"/>
    <property type="project" value="UniProtKB-UniRule"/>
</dbReference>
<feature type="domain" description="Menaquinone biosynthesis protein MenD middle" evidence="10">
    <location>
        <begin position="213"/>
        <end position="401"/>
    </location>
</feature>
<dbReference type="InterPro" id="IPR029061">
    <property type="entry name" value="THDP-binding"/>
</dbReference>
<dbReference type="HAMAP" id="MF_01659">
    <property type="entry name" value="MenD"/>
    <property type="match status" value="1"/>
</dbReference>
<evidence type="ECO:0000259" key="8">
    <source>
        <dbReference type="Pfam" id="PF02775"/>
    </source>
</evidence>
<dbReference type="Proteomes" id="UP000676456">
    <property type="component" value="Unassembled WGS sequence"/>
</dbReference>
<comment type="cofactor">
    <cofactor evidence="7">
        <name>thiamine diphosphate</name>
        <dbReference type="ChEBI" id="CHEBI:58937"/>
    </cofactor>
    <text evidence="7">Binds 1 thiamine pyrophosphate per subunit.</text>
</comment>
<dbReference type="EC" id="2.2.1.9" evidence="7"/>
<dbReference type="InterPro" id="IPR012001">
    <property type="entry name" value="Thiamin_PyroP_enz_TPP-bd_dom"/>
</dbReference>
<evidence type="ECO:0000256" key="3">
    <source>
        <dbReference type="ARBA" id="ARBA00022723"/>
    </source>
</evidence>
<dbReference type="Gene3D" id="3.40.50.1220">
    <property type="entry name" value="TPP-binding domain"/>
    <property type="match status" value="1"/>
</dbReference>
<evidence type="ECO:0000256" key="2">
    <source>
        <dbReference type="ARBA" id="ARBA00022679"/>
    </source>
</evidence>
<dbReference type="GO" id="GO:0000287">
    <property type="term" value="F:magnesium ion binding"/>
    <property type="evidence" value="ECO:0007669"/>
    <property type="project" value="UniProtKB-UniRule"/>
</dbReference>
<dbReference type="CDD" id="cd07037">
    <property type="entry name" value="TPP_PYR_MenD"/>
    <property type="match status" value="1"/>
</dbReference>
<comment type="pathway">
    <text evidence="7">Quinol/quinone metabolism; menaquinone biosynthesis.</text>
</comment>
<dbReference type="Pfam" id="PF16582">
    <property type="entry name" value="TPP_enzyme_M_2"/>
    <property type="match status" value="1"/>
</dbReference>
<comment type="catalytic activity">
    <reaction evidence="7">
        <text>isochorismate + 2-oxoglutarate + H(+) = 5-enolpyruvoyl-6-hydroxy-2-succinyl-cyclohex-3-ene-1-carboxylate + CO2</text>
        <dbReference type="Rhea" id="RHEA:25593"/>
        <dbReference type="ChEBI" id="CHEBI:15378"/>
        <dbReference type="ChEBI" id="CHEBI:16526"/>
        <dbReference type="ChEBI" id="CHEBI:16810"/>
        <dbReference type="ChEBI" id="CHEBI:29780"/>
        <dbReference type="ChEBI" id="CHEBI:58818"/>
        <dbReference type="EC" id="2.2.1.9"/>
    </reaction>
</comment>
<dbReference type="SUPFAM" id="SSF52518">
    <property type="entry name" value="Thiamin diphosphate-binding fold (THDP-binding)"/>
    <property type="match status" value="2"/>
</dbReference>
<dbReference type="InterPro" id="IPR011766">
    <property type="entry name" value="TPP_enzyme_TPP-bd"/>
</dbReference>
<dbReference type="InterPro" id="IPR029035">
    <property type="entry name" value="DHS-like_NAD/FAD-binding_dom"/>
</dbReference>
<comment type="cofactor">
    <cofactor evidence="7">
        <name>Mg(2+)</name>
        <dbReference type="ChEBI" id="CHEBI:18420"/>
    </cofactor>
    <cofactor evidence="7">
        <name>Mn(2+)</name>
        <dbReference type="ChEBI" id="CHEBI:29035"/>
    </cofactor>
</comment>
<dbReference type="InterPro" id="IPR032264">
    <property type="entry name" value="MenD_middle"/>
</dbReference>
<name>A0A942UTX6_9BACI</name>
<keyword evidence="2 7" id="KW-0808">Transferase</keyword>
<evidence type="ECO:0000259" key="9">
    <source>
        <dbReference type="Pfam" id="PF02776"/>
    </source>
</evidence>
<comment type="subunit">
    <text evidence="7">Homodimer.</text>
</comment>
<dbReference type="NCBIfam" id="TIGR00173">
    <property type="entry name" value="menD"/>
    <property type="match status" value="1"/>
</dbReference>
<proteinExistence type="inferred from homology"/>
<reference evidence="11 12" key="1">
    <citation type="submission" date="2021-05" db="EMBL/GenBank/DDBJ databases">
        <title>Novel Bacillus species.</title>
        <authorList>
            <person name="Liu G."/>
        </authorList>
    </citation>
    <scope>NUCLEOTIDE SEQUENCE [LARGE SCALE GENOMIC DNA]</scope>
    <source>
        <strain evidence="11 12">FJAT-49682</strain>
    </source>
</reference>
<evidence type="ECO:0000256" key="7">
    <source>
        <dbReference type="HAMAP-Rule" id="MF_01659"/>
    </source>
</evidence>
<comment type="pathway">
    <text evidence="7">Quinol/quinone metabolism; 1,4-dihydroxy-2-naphthoate biosynthesis; 1,4-dihydroxy-2-naphthoate from chorismate: step 2/7.</text>
</comment>
<dbReference type="PANTHER" id="PTHR42916">
    <property type="entry name" value="2-SUCCINYL-5-ENOLPYRUVYL-6-HYDROXY-3-CYCLOHEXENE-1-CARBOXYLATE SYNTHASE"/>
    <property type="match status" value="1"/>
</dbReference>
<evidence type="ECO:0000256" key="5">
    <source>
        <dbReference type="ARBA" id="ARBA00023052"/>
    </source>
</evidence>
<keyword evidence="3 7" id="KW-0479">Metal-binding</keyword>
<evidence type="ECO:0000256" key="1">
    <source>
        <dbReference type="ARBA" id="ARBA00022428"/>
    </source>
</evidence>
<keyword evidence="4 7" id="KW-0460">Magnesium</keyword>
<evidence type="ECO:0000313" key="11">
    <source>
        <dbReference type="EMBL" id="MBS4222849.1"/>
    </source>
</evidence>
<evidence type="ECO:0000313" key="12">
    <source>
        <dbReference type="Proteomes" id="UP000676456"/>
    </source>
</evidence>
<keyword evidence="5 7" id="KW-0786">Thiamine pyrophosphate</keyword>
<dbReference type="Gene3D" id="3.40.50.970">
    <property type="match status" value="2"/>
</dbReference>
<feature type="domain" description="Thiamine pyrophosphate enzyme N-terminal TPP-binding" evidence="9">
    <location>
        <begin position="13"/>
        <end position="124"/>
    </location>
</feature>
<comment type="function">
    <text evidence="7">Catalyzes the thiamine diphosphate-dependent decarboxylation of 2-oxoglutarate and the subsequent addition of the resulting succinic semialdehyde-thiamine pyrophosphate anion to isochorismate to yield 2-succinyl-5-enolpyruvyl-6-hydroxy-3-cyclohexene-1-carboxylate (SEPHCHC).</text>
</comment>
<evidence type="ECO:0000259" key="10">
    <source>
        <dbReference type="Pfam" id="PF16582"/>
    </source>
</evidence>
<evidence type="ECO:0000256" key="4">
    <source>
        <dbReference type="ARBA" id="ARBA00022842"/>
    </source>
</evidence>
<comment type="similarity">
    <text evidence="7">Belongs to the TPP enzyme family. MenD subfamily.</text>
</comment>
<keyword evidence="1 7" id="KW-0474">Menaquinone biosynthesis</keyword>
<dbReference type="SUPFAM" id="SSF52467">
    <property type="entry name" value="DHS-like NAD/FAD-binding domain"/>
    <property type="match status" value="1"/>
</dbReference>
<dbReference type="GO" id="GO:0030145">
    <property type="term" value="F:manganese ion binding"/>
    <property type="evidence" value="ECO:0007669"/>
    <property type="project" value="UniProtKB-UniRule"/>
</dbReference>
<sequence>MKHQEALTQYLAAFVTGLVHAGIKDVVISPGSRSTPLAMLMAAHTDLRIYMNIDERSAGFFALGLAKASRKPVALLCTSGTAAANYYPAVVEASLSRIPLIVLTADRPHELRNVGAPQAIDQIHLYGHHVRWFTDMALPEEGRAQANYAETFAVRAVKEATGLPKGPVHLNFPFREPLIPILNPNPFSQQRPPLLIENGRLLLPIESIKKLAEEWQTIEKGLIVCGPIDELGFSESVQNLAEKLGFPILADPLSQLRSNVVTDNHVIDSYDAILKSEKAVEQLKPELIIRFGDMPVSKPLSLFVKNLQDLQYVIVDGGAGWREPNHMATTMINSDEAIFCDDLAAQILESKKSKWLKMWLEMDVIAKDAISTYMVPSEELEEGKAVFELAKLLPEESTVFVGNSMPIRDMDTFFHKNKSNIRVMANRGANGIDGVVSSALGAAVHERPLFLVIGDLSFFHDMNGLLAAKLHKLNINIILLNNDGGGIFSYLPQAKEPKYFELLYGTPTGLNYEHAVQMYHGQYTKVFDWEGFKLAILEAVSHEGLNVIEIPTDRAKNLESHREMWQRVSREINNYLQDVE</sequence>
<evidence type="ECO:0000256" key="6">
    <source>
        <dbReference type="ARBA" id="ARBA00023211"/>
    </source>
</evidence>
<dbReference type="CDD" id="cd02009">
    <property type="entry name" value="TPP_SHCHC_synthase"/>
    <property type="match status" value="1"/>
</dbReference>
<protein>
    <recommendedName>
        <fullName evidence="7">2-succinyl-5-enolpyruvyl-6-hydroxy-3-cyclohexene-1-carboxylate synthase</fullName>
        <shortName evidence="7">SEPHCHC synthase</shortName>
        <ecNumber evidence="7">2.2.1.9</ecNumber>
    </recommendedName>
    <alternativeName>
        <fullName evidence="7">Menaquinone biosynthesis protein MenD</fullName>
    </alternativeName>
</protein>
<dbReference type="InterPro" id="IPR004433">
    <property type="entry name" value="MenaQ_synth_MenD"/>
</dbReference>
<keyword evidence="6 7" id="KW-0464">Manganese</keyword>
<dbReference type="GO" id="GO:0030976">
    <property type="term" value="F:thiamine pyrophosphate binding"/>
    <property type="evidence" value="ECO:0007669"/>
    <property type="project" value="UniProtKB-UniRule"/>
</dbReference>
<dbReference type="Pfam" id="PF02775">
    <property type="entry name" value="TPP_enzyme_C"/>
    <property type="match status" value="1"/>
</dbReference>
<feature type="domain" description="Thiamine pyrophosphate enzyme TPP-binding" evidence="8">
    <location>
        <begin position="430"/>
        <end position="550"/>
    </location>
</feature>
<comment type="caution">
    <text evidence="11">The sequence shown here is derived from an EMBL/GenBank/DDBJ whole genome shotgun (WGS) entry which is preliminary data.</text>
</comment>
<gene>
    <name evidence="7 11" type="primary">menD</name>
    <name evidence="11" type="ORF">KHA91_08745</name>
</gene>
<dbReference type="RefSeq" id="WP_213097761.1">
    <property type="nucleotide sequence ID" value="NZ_JAGYPN010000001.1"/>
</dbReference>
<organism evidence="11 12">
    <name type="scientific">Lederbergia citrea</name>
    <dbReference type="NCBI Taxonomy" id="2833581"/>
    <lineage>
        <taxon>Bacteria</taxon>
        <taxon>Bacillati</taxon>
        <taxon>Bacillota</taxon>
        <taxon>Bacilli</taxon>
        <taxon>Bacillales</taxon>
        <taxon>Bacillaceae</taxon>
        <taxon>Lederbergia</taxon>
    </lineage>
</organism>
<dbReference type="AlphaFoldDB" id="A0A942UTX6"/>
<dbReference type="PANTHER" id="PTHR42916:SF1">
    <property type="entry name" value="PROTEIN PHYLLO, CHLOROPLASTIC"/>
    <property type="match status" value="1"/>
</dbReference>